<keyword evidence="1 2" id="KW-0193">Cuticle</keyword>
<dbReference type="PROSITE" id="PS00233">
    <property type="entry name" value="CHIT_BIND_RR_1"/>
    <property type="match status" value="1"/>
</dbReference>
<protein>
    <recommendedName>
        <fullName evidence="6">Pro-resilin</fullName>
    </recommendedName>
</protein>
<feature type="region of interest" description="Disordered" evidence="3">
    <location>
        <begin position="111"/>
        <end position="141"/>
    </location>
</feature>
<proteinExistence type="predicted"/>
<evidence type="ECO:0000256" key="3">
    <source>
        <dbReference type="SAM" id="MobiDB-lite"/>
    </source>
</evidence>
<evidence type="ECO:0008006" key="6">
    <source>
        <dbReference type="Google" id="ProtNLM"/>
    </source>
</evidence>
<reference evidence="4 5" key="1">
    <citation type="journal article" date="2022" name="Allergy">
        <title>Genome assembly and annotation of Periplaneta americana reveal a comprehensive cockroach allergen profile.</title>
        <authorList>
            <person name="Wang L."/>
            <person name="Xiong Q."/>
            <person name="Saelim N."/>
            <person name="Wang L."/>
            <person name="Nong W."/>
            <person name="Wan A.T."/>
            <person name="Shi M."/>
            <person name="Liu X."/>
            <person name="Cao Q."/>
            <person name="Hui J.H.L."/>
            <person name="Sookrung N."/>
            <person name="Leung T.F."/>
            <person name="Tungtrongchitr A."/>
            <person name="Tsui S.K.W."/>
        </authorList>
    </citation>
    <scope>NUCLEOTIDE SEQUENCE [LARGE SCALE GENOMIC DNA]</scope>
    <source>
        <strain evidence="4">PWHHKU_190912</strain>
    </source>
</reference>
<gene>
    <name evidence="4" type="ORF">ANN_11644</name>
</gene>
<evidence type="ECO:0000313" key="5">
    <source>
        <dbReference type="Proteomes" id="UP001148838"/>
    </source>
</evidence>
<evidence type="ECO:0000256" key="1">
    <source>
        <dbReference type="ARBA" id="ARBA00022460"/>
    </source>
</evidence>
<feature type="compositionally biased region" description="Gly residues" evidence="3">
    <location>
        <begin position="243"/>
        <end position="260"/>
    </location>
</feature>
<dbReference type="Pfam" id="PF00379">
    <property type="entry name" value="Chitin_bind_4"/>
    <property type="match status" value="1"/>
</dbReference>
<feature type="region of interest" description="Disordered" evidence="3">
    <location>
        <begin position="239"/>
        <end position="278"/>
    </location>
</feature>
<name>A0ABQ8T6Q3_PERAM</name>
<evidence type="ECO:0000256" key="2">
    <source>
        <dbReference type="PROSITE-ProRule" id="PRU00497"/>
    </source>
</evidence>
<evidence type="ECO:0000313" key="4">
    <source>
        <dbReference type="EMBL" id="KAJ4441786.1"/>
    </source>
</evidence>
<dbReference type="PANTHER" id="PTHR12236:SF79">
    <property type="entry name" value="CUTICULAR PROTEIN 50CB-RELATED"/>
    <property type="match status" value="1"/>
</dbReference>
<dbReference type="InterPro" id="IPR051217">
    <property type="entry name" value="Insect_Cuticle_Struc_Prot"/>
</dbReference>
<dbReference type="EMBL" id="JAJSOF020000015">
    <property type="protein sequence ID" value="KAJ4441786.1"/>
    <property type="molecule type" value="Genomic_DNA"/>
</dbReference>
<dbReference type="PROSITE" id="PS51155">
    <property type="entry name" value="CHIT_BIND_RR_2"/>
    <property type="match status" value="1"/>
</dbReference>
<dbReference type="InterPro" id="IPR031311">
    <property type="entry name" value="CHIT_BIND_RR_consensus"/>
</dbReference>
<organism evidence="4 5">
    <name type="scientific">Periplaneta americana</name>
    <name type="common">American cockroach</name>
    <name type="synonym">Blatta americana</name>
    <dbReference type="NCBI Taxonomy" id="6978"/>
    <lineage>
        <taxon>Eukaryota</taxon>
        <taxon>Metazoa</taxon>
        <taxon>Ecdysozoa</taxon>
        <taxon>Arthropoda</taxon>
        <taxon>Hexapoda</taxon>
        <taxon>Insecta</taxon>
        <taxon>Pterygota</taxon>
        <taxon>Neoptera</taxon>
        <taxon>Polyneoptera</taxon>
        <taxon>Dictyoptera</taxon>
        <taxon>Blattodea</taxon>
        <taxon>Blattoidea</taxon>
        <taxon>Blattidae</taxon>
        <taxon>Blattinae</taxon>
        <taxon>Periplaneta</taxon>
    </lineage>
</organism>
<sequence>MDLREVGYDDRDWINLAQDRDRWRAYPLSEEVIWISLQGTVVVLTRFQLSRRLTERLEEVTLGYHLTQRRRAEATMQVTTMAARLTQAPGISQEAMELTTNRTARTFTKPPMRLTTRPFNGIKGDRNLMPTTPSHSSDKAMKSWSSTSNTFMPKSYQFGYAVKDYATGNDYHRHETSDGNTIQGEYRVQLPDGRTQIVSYTADWKNGYRAQVRYEGEAQYPTNYGAPSPAHTGASFGGSSYSGHGGSNPGYGGYDAGHGYSGSPSGVSSSYGPPGYGK</sequence>
<dbReference type="InterPro" id="IPR000618">
    <property type="entry name" value="Insect_cuticle"/>
</dbReference>
<dbReference type="PANTHER" id="PTHR12236">
    <property type="entry name" value="STRUCTURAL CONTITUENT OF CUTICLE"/>
    <property type="match status" value="1"/>
</dbReference>
<comment type="caution">
    <text evidence="4">The sequence shown here is derived from an EMBL/GenBank/DDBJ whole genome shotgun (WGS) entry which is preliminary data.</text>
</comment>
<keyword evidence="5" id="KW-1185">Reference proteome</keyword>
<accession>A0ABQ8T6Q3</accession>
<dbReference type="Proteomes" id="UP001148838">
    <property type="component" value="Unassembled WGS sequence"/>
</dbReference>
<feature type="compositionally biased region" description="Low complexity" evidence="3">
    <location>
        <begin position="261"/>
        <end position="278"/>
    </location>
</feature>